<comment type="caution">
    <text evidence="3">The sequence shown here is derived from an EMBL/GenBank/DDBJ whole genome shotgun (WGS) entry which is preliminary data.</text>
</comment>
<dbReference type="AlphaFoldDB" id="A0A3N0YNB8"/>
<keyword evidence="2" id="KW-0732">Signal</keyword>
<evidence type="ECO:0000313" key="4">
    <source>
        <dbReference type="Proteomes" id="UP000281406"/>
    </source>
</evidence>
<evidence type="ECO:0000256" key="2">
    <source>
        <dbReference type="SAM" id="SignalP"/>
    </source>
</evidence>
<feature type="compositionally biased region" description="Basic residues" evidence="1">
    <location>
        <begin position="235"/>
        <end position="251"/>
    </location>
</feature>
<name>A0A3N0YNB8_ANAGA</name>
<reference evidence="3 4" key="1">
    <citation type="submission" date="2018-10" db="EMBL/GenBank/DDBJ databases">
        <title>Genome assembly for a Yunnan-Guizhou Plateau 3E fish, Anabarilius grahami (Regan), and its evolutionary and genetic applications.</title>
        <authorList>
            <person name="Jiang W."/>
        </authorList>
    </citation>
    <scope>NUCLEOTIDE SEQUENCE [LARGE SCALE GENOMIC DNA]</scope>
    <source>
        <strain evidence="3">AG-KIZ</strain>
        <tissue evidence="3">Muscle</tissue>
    </source>
</reference>
<dbReference type="EMBL" id="RJVU01035374">
    <property type="protein sequence ID" value="ROL47706.1"/>
    <property type="molecule type" value="Genomic_DNA"/>
</dbReference>
<organism evidence="3 4">
    <name type="scientific">Anabarilius grahami</name>
    <name type="common">Kanglang fish</name>
    <name type="synonym">Barilius grahami</name>
    <dbReference type="NCBI Taxonomy" id="495550"/>
    <lineage>
        <taxon>Eukaryota</taxon>
        <taxon>Metazoa</taxon>
        <taxon>Chordata</taxon>
        <taxon>Craniata</taxon>
        <taxon>Vertebrata</taxon>
        <taxon>Euteleostomi</taxon>
        <taxon>Actinopterygii</taxon>
        <taxon>Neopterygii</taxon>
        <taxon>Teleostei</taxon>
        <taxon>Ostariophysi</taxon>
        <taxon>Cypriniformes</taxon>
        <taxon>Xenocyprididae</taxon>
        <taxon>Xenocypridinae</taxon>
        <taxon>Xenocypridinae incertae sedis</taxon>
        <taxon>Anabarilius</taxon>
    </lineage>
</organism>
<sequence>MAVGCSGVLVALLLYTLFVKFTLPIEIFHTKDTICNTILNNWYDKEVYWHEQTNKINGIFGDGEYTLTVTLAISNHYYQRRKCKETLCKKSTNNAMIICICLLLSGDIHQCPGPTGRINRANLPNAPTCGSGASLAAVLPGGVYRDPALARVNPCAELRWSGGVGSCADGVLDLRRGSPEGQRFAPAESAPAAAIISPELGDASMRHLGLDGPGLCRGFAGWTSCGDRRGYRGGGRPKRGRSSRSRRGEHR</sequence>
<evidence type="ECO:0000256" key="1">
    <source>
        <dbReference type="SAM" id="MobiDB-lite"/>
    </source>
</evidence>
<dbReference type="Proteomes" id="UP000281406">
    <property type="component" value="Unassembled WGS sequence"/>
</dbReference>
<gene>
    <name evidence="3" type="ORF">DPX16_0335</name>
</gene>
<accession>A0A3N0YNB8</accession>
<feature type="region of interest" description="Disordered" evidence="1">
    <location>
        <begin position="227"/>
        <end position="251"/>
    </location>
</feature>
<feature type="signal peptide" evidence="2">
    <location>
        <begin position="1"/>
        <end position="24"/>
    </location>
</feature>
<protein>
    <submittedName>
        <fullName evidence="3">Uncharacterized protein</fullName>
    </submittedName>
</protein>
<feature type="chain" id="PRO_5018248408" evidence="2">
    <location>
        <begin position="25"/>
        <end position="251"/>
    </location>
</feature>
<keyword evidence="4" id="KW-1185">Reference proteome</keyword>
<proteinExistence type="predicted"/>
<evidence type="ECO:0000313" key="3">
    <source>
        <dbReference type="EMBL" id="ROL47706.1"/>
    </source>
</evidence>
<dbReference type="OrthoDB" id="8964303at2759"/>